<feature type="compositionally biased region" description="Low complexity" evidence="1">
    <location>
        <begin position="559"/>
        <end position="575"/>
    </location>
</feature>
<gene>
    <name evidence="3" type="ORF">SNE40_009866</name>
</gene>
<dbReference type="EMBL" id="JAZGQO010000007">
    <property type="protein sequence ID" value="KAK6182107.1"/>
    <property type="molecule type" value="Genomic_DNA"/>
</dbReference>
<feature type="region of interest" description="Disordered" evidence="1">
    <location>
        <begin position="543"/>
        <end position="577"/>
    </location>
</feature>
<feature type="compositionally biased region" description="Basic and acidic residues" evidence="1">
    <location>
        <begin position="619"/>
        <end position="633"/>
    </location>
</feature>
<reference evidence="3 4" key="1">
    <citation type="submission" date="2024-01" db="EMBL/GenBank/DDBJ databases">
        <title>The genome of the rayed Mediterranean limpet Patella caerulea (Linnaeus, 1758).</title>
        <authorList>
            <person name="Anh-Thu Weber A."/>
            <person name="Halstead-Nussloch G."/>
        </authorList>
    </citation>
    <scope>NUCLEOTIDE SEQUENCE [LARGE SCALE GENOMIC DNA]</scope>
    <source>
        <strain evidence="3">AATW-2023a</strain>
        <tissue evidence="3">Whole specimen</tissue>
    </source>
</reference>
<feature type="signal peptide" evidence="2">
    <location>
        <begin position="1"/>
        <end position="18"/>
    </location>
</feature>
<feature type="region of interest" description="Disordered" evidence="1">
    <location>
        <begin position="614"/>
        <end position="633"/>
    </location>
</feature>
<comment type="caution">
    <text evidence="3">The sequence shown here is derived from an EMBL/GenBank/DDBJ whole genome shotgun (WGS) entry which is preliminary data.</text>
</comment>
<evidence type="ECO:0000313" key="4">
    <source>
        <dbReference type="Proteomes" id="UP001347796"/>
    </source>
</evidence>
<keyword evidence="4" id="KW-1185">Reference proteome</keyword>
<feature type="chain" id="PRO_5042955249" evidence="2">
    <location>
        <begin position="19"/>
        <end position="745"/>
    </location>
</feature>
<feature type="compositionally biased region" description="Polar residues" evidence="1">
    <location>
        <begin position="543"/>
        <end position="558"/>
    </location>
</feature>
<dbReference type="Proteomes" id="UP001347796">
    <property type="component" value="Unassembled WGS sequence"/>
</dbReference>
<protein>
    <submittedName>
        <fullName evidence="3">Uncharacterized protein</fullName>
    </submittedName>
</protein>
<evidence type="ECO:0000256" key="1">
    <source>
        <dbReference type="SAM" id="MobiDB-lite"/>
    </source>
</evidence>
<proteinExistence type="predicted"/>
<accession>A0AAN8JS80</accession>
<organism evidence="3 4">
    <name type="scientific">Patella caerulea</name>
    <name type="common">Rayed Mediterranean limpet</name>
    <dbReference type="NCBI Taxonomy" id="87958"/>
    <lineage>
        <taxon>Eukaryota</taxon>
        <taxon>Metazoa</taxon>
        <taxon>Spiralia</taxon>
        <taxon>Lophotrochozoa</taxon>
        <taxon>Mollusca</taxon>
        <taxon>Gastropoda</taxon>
        <taxon>Patellogastropoda</taxon>
        <taxon>Patelloidea</taxon>
        <taxon>Patellidae</taxon>
        <taxon>Patella</taxon>
    </lineage>
</organism>
<evidence type="ECO:0000256" key="2">
    <source>
        <dbReference type="SAM" id="SignalP"/>
    </source>
</evidence>
<sequence>MFLLSFTIVLCSIQVSSGVMCYWCSGVGDDRDCEQHPYAVQTGPVFLNCRAHFCLSVKVIDADSGRVKSFARLCDNVPRDNVCIQDSKLLTCYESCTDDLCNSGNPDPEFLPITNYASAATKRPEGKGLKGNIFGQYSDKGVGMFKSGRRGIQQNRMNNARDRLLSNAFRRSYAGRENFKLNRRDDQVPRPRSNKNVEVVTQANVKLTKNSVEYVTDSKNKATIKSTPLSLRTSTPVSTSLTTVAHGSQLINVSASTPITTLSMSESTQKIPFDNYDMKTAEIITMSKKTQMMGSNYKLPNVNDIGEKLDLKQGYKSTTKVLKSKPPKTIEYTFEASSDIGHHKTTFETGITNMITPSANKVTKSSSETKAQKEKASITTFRVDMSGARVTNSDNKALISKPATELRKGPTTTKIPLIAPNNVANMEKPVTAIGPEKWDDLQGLEDLDDDENTFAFNSHPRNPDFPKHKHKKRTHIPSRKIESVNGIVIWPMKEDIHKDHSSDNIFNEDKEEAFIEPYRGNTTAVHLSQKLKVTNKTIYSSRTTDNTTESSVGNSLTPSEHISSSVTKSSTQISTNTPITTMGSLLRKSTVSLISGKPVLSKTNLSLAKKGITSQNYEGGDKESTTKSNDPTKIKTEISSKSFAWNRSTRQYAAKLSDVWNEVGTTIIVSRQNDLPIPAEYPSFIEEELIEYPVFENEVSGWKDTTEDLMQVAGYEDENSPSSSHSYVVRSFVFCFCLMCAFIAL</sequence>
<evidence type="ECO:0000313" key="3">
    <source>
        <dbReference type="EMBL" id="KAK6182107.1"/>
    </source>
</evidence>
<keyword evidence="2" id="KW-0732">Signal</keyword>
<dbReference type="AlphaFoldDB" id="A0AAN8JS80"/>
<name>A0AAN8JS80_PATCE</name>